<reference evidence="2 3" key="1">
    <citation type="submission" date="2018-11" db="EMBL/GenBank/DDBJ databases">
        <title>Sequencing the genomes of 1000 actinobacteria strains.</title>
        <authorList>
            <person name="Klenk H.-P."/>
        </authorList>
    </citation>
    <scope>NUCLEOTIDE SEQUENCE [LARGE SCALE GENOMIC DNA]</scope>
    <source>
        <strain evidence="2 3">DSM 12652</strain>
    </source>
</reference>
<dbReference type="RefSeq" id="WP_123388625.1">
    <property type="nucleotide sequence ID" value="NZ_RKHO01000001.1"/>
</dbReference>
<proteinExistence type="predicted"/>
<gene>
    <name evidence="2" type="ORF">EDD33_0036</name>
</gene>
<name>A0A3N2CNW8_9ACTN</name>
<feature type="region of interest" description="Disordered" evidence="1">
    <location>
        <begin position="356"/>
        <end position="379"/>
    </location>
</feature>
<dbReference type="EMBL" id="RKHO01000001">
    <property type="protein sequence ID" value="ROR89219.1"/>
    <property type="molecule type" value="Genomic_DNA"/>
</dbReference>
<sequence length="402" mass="42230">MSYDAAAHAWAAHLRAGGTTPWDAGRWSLAVDPGRAAPAAPSAVHLELLRRLNLAGHGPAPAGLAEVLLGTPRPGRGPVDPPLPWPDARPFGSPAVDPTTVPPELLVRLAAGVVVRLLGQAPDPVPAPAPPARRAWPWRTGFRLHGTRTRTAAVRERLLAAGAVEGGRRPVHLVLGLPLELGMAEHWAGRVAGGGSLTWRAVWRRAASADRLPDPVDVDRLAERLAAEHPGRVHVVVAGDPATLEDGALEVLGRGGAGDGAGRPGVRPLQLARWDLQRRVNRLAPLARGPVTGERLARRLVPVLDGLAADRPDAGADAGAAAGAEAAAVPEPHLDWARRAAADLAARVDEAGYPVHGDPGVLAHPTPRTGRPRRGTFDRSQTLDLTLAACLRLVRHQEGPRR</sequence>
<protein>
    <submittedName>
        <fullName evidence="2">Uncharacterized protein</fullName>
    </submittedName>
</protein>
<evidence type="ECO:0000313" key="3">
    <source>
        <dbReference type="Proteomes" id="UP000281738"/>
    </source>
</evidence>
<dbReference type="Proteomes" id="UP000281738">
    <property type="component" value="Unassembled WGS sequence"/>
</dbReference>
<dbReference type="AlphaFoldDB" id="A0A3N2CNW8"/>
<dbReference type="OrthoDB" id="3790875at2"/>
<comment type="caution">
    <text evidence="2">The sequence shown here is derived from an EMBL/GenBank/DDBJ whole genome shotgun (WGS) entry which is preliminary data.</text>
</comment>
<feature type="region of interest" description="Disordered" evidence="1">
    <location>
        <begin position="65"/>
        <end position="97"/>
    </location>
</feature>
<keyword evidence="3" id="KW-1185">Reference proteome</keyword>
<organism evidence="2 3">
    <name type="scientific">Nocardioides aurantiacus</name>
    <dbReference type="NCBI Taxonomy" id="86796"/>
    <lineage>
        <taxon>Bacteria</taxon>
        <taxon>Bacillati</taxon>
        <taxon>Actinomycetota</taxon>
        <taxon>Actinomycetes</taxon>
        <taxon>Propionibacteriales</taxon>
        <taxon>Nocardioidaceae</taxon>
        <taxon>Nocardioides</taxon>
    </lineage>
</organism>
<evidence type="ECO:0000313" key="2">
    <source>
        <dbReference type="EMBL" id="ROR89219.1"/>
    </source>
</evidence>
<evidence type="ECO:0000256" key="1">
    <source>
        <dbReference type="SAM" id="MobiDB-lite"/>
    </source>
</evidence>
<accession>A0A3N2CNW8</accession>